<evidence type="ECO:0000256" key="2">
    <source>
        <dbReference type="ARBA" id="ARBA00022603"/>
    </source>
</evidence>
<dbReference type="REBASE" id="403691">
    <property type="entry name" value="SspBT328ORF10175P"/>
</dbReference>
<keyword evidence="10" id="KW-1185">Reference proteome</keyword>
<sequence length="963" mass="109504">MRLHLRKPLQSLNKAYARQSVPQEQLDTFRSALTRLFSRVDEKESEEFQKNIVAGFLCETFYNNTFEVHTNDWIDLIIEARPVSPEIPDKLLPGSFPSSAIIETRKVFAAEMMTPLKNNVKALHDLILYYFELRERDPNQVVCQLIITDVYNWFIFDETDFRQFFYDNARLKRLFQLRQQQKKDDAIFYAETARILRDLDVDLPVTYLNLREFADALKLPIEEGNRALVPVVKVFSPEHLLKQPLPNGTDAVSQRFYNELLYIVGLHELPTNKKSRLIQRLPENERAEGSLLENSISQLLKQNALANAEGLNTYVATETDQLADIGLELCFTWLGRLLFIKLFDAQLVRYGLRDRSAHVLTAQRIQDFTALNALFFDVMGVPEEQRSADSINRFGRVPYLGCSLFDKTALERQTVTIGDLDNTLELPIAGQTVLYNTQAESEAAQRSTLHYLLDFLDAYDFSVDDPVVVQEDKPSITATALGAIFEKINCYLTNSVLIPDHLVAEIVRDTVRRAVISKFTTYPDLNSLRPDDSIKATSIEELSSYFSHFHEPQSLLRFNAVFNSLRIVDPAVGSGRFLVAVLHELIALKAELGILVDSDGQRIHQLCVSSVNSELVLTNEDGEPFEYIPEGGSLTKFSSVEMQRVQKTIIHEKRTLLENCLFGVDASSTAVNFCILMLWIELIKSVPVTEVMGKVDRRDIASLPCALNIKIGNALVSRFSLDFQADGLKSPIREKFMIDFNQYRMDVLALRQNPEKLDEEQIHARIQEFTEFLNQVALAGQKEVLEIRRLEARLAQAALPFDSISQDDRQQKLTSQLQQKKAAYINKQRIFQQAFEWRFAFPDVLDETGNYVGFDAVIGVPPFTRSEGFPGSRAYFQGAFPNTYVSKAELYVLFVELGLNLLKPGGQLTYGLPTKWTQVGYASKLRSWLQTGALEQKVAVSSLAITDEKTAQLSILSIRKEEE</sequence>
<evidence type="ECO:0000256" key="4">
    <source>
        <dbReference type="ARBA" id="ARBA00022691"/>
    </source>
</evidence>
<keyword evidence="3 9" id="KW-0808">Transferase</keyword>
<feature type="domain" description="DUF7814" evidence="8">
    <location>
        <begin position="251"/>
        <end position="473"/>
    </location>
</feature>
<dbReference type="RefSeq" id="WP_167207581.1">
    <property type="nucleotide sequence ID" value="NZ_CP050063.1"/>
</dbReference>
<dbReference type="Pfam" id="PF23653">
    <property type="entry name" value="DUF7149"/>
    <property type="match status" value="1"/>
</dbReference>
<dbReference type="Pfam" id="PF07669">
    <property type="entry name" value="Eco57I"/>
    <property type="match status" value="1"/>
</dbReference>
<dbReference type="GO" id="GO:0032259">
    <property type="term" value="P:methylation"/>
    <property type="evidence" value="ECO:0007669"/>
    <property type="project" value="UniProtKB-KW"/>
</dbReference>
<dbReference type="SUPFAM" id="SSF53335">
    <property type="entry name" value="S-adenosyl-L-methionine-dependent methyltransferases"/>
    <property type="match status" value="1"/>
</dbReference>
<evidence type="ECO:0000259" key="6">
    <source>
        <dbReference type="Pfam" id="PF07669"/>
    </source>
</evidence>
<feature type="domain" description="DUF7149" evidence="7">
    <location>
        <begin position="7"/>
        <end position="247"/>
    </location>
</feature>
<name>A0A6G9AKU6_9BACT</name>
<evidence type="ECO:0000256" key="3">
    <source>
        <dbReference type="ARBA" id="ARBA00022679"/>
    </source>
</evidence>
<dbReference type="InterPro" id="IPR056716">
    <property type="entry name" value="DUF7814"/>
</dbReference>
<evidence type="ECO:0000256" key="1">
    <source>
        <dbReference type="ARBA" id="ARBA00011900"/>
    </source>
</evidence>
<dbReference type="Gene3D" id="3.40.50.150">
    <property type="entry name" value="Vaccinia Virus protein VP39"/>
    <property type="match status" value="2"/>
</dbReference>
<dbReference type="EMBL" id="CP050063">
    <property type="protein sequence ID" value="QIP12964.1"/>
    <property type="molecule type" value="Genomic_DNA"/>
</dbReference>
<dbReference type="InterPro" id="IPR029063">
    <property type="entry name" value="SAM-dependent_MTases_sf"/>
</dbReference>
<feature type="domain" description="Type II methyltransferase M.TaqI-like" evidence="6">
    <location>
        <begin position="659"/>
        <end position="932"/>
    </location>
</feature>
<keyword evidence="2 9" id="KW-0489">Methyltransferase</keyword>
<evidence type="ECO:0000313" key="10">
    <source>
        <dbReference type="Proteomes" id="UP000501802"/>
    </source>
</evidence>
<evidence type="ECO:0000256" key="5">
    <source>
        <dbReference type="ARBA" id="ARBA00047942"/>
    </source>
</evidence>
<dbReference type="EC" id="2.1.1.72" evidence="1"/>
<gene>
    <name evidence="9" type="ORF">G8759_10175</name>
</gene>
<organism evidence="9 10">
    <name type="scientific">Spirosoma aureum</name>
    <dbReference type="NCBI Taxonomy" id="2692134"/>
    <lineage>
        <taxon>Bacteria</taxon>
        <taxon>Pseudomonadati</taxon>
        <taxon>Bacteroidota</taxon>
        <taxon>Cytophagia</taxon>
        <taxon>Cytophagales</taxon>
        <taxon>Cytophagaceae</taxon>
        <taxon>Spirosoma</taxon>
    </lineage>
</organism>
<dbReference type="GO" id="GO:0009007">
    <property type="term" value="F:site-specific DNA-methyltransferase (adenine-specific) activity"/>
    <property type="evidence" value="ECO:0007669"/>
    <property type="project" value="UniProtKB-EC"/>
</dbReference>
<accession>A0A6G9AKU6</accession>
<evidence type="ECO:0000259" key="7">
    <source>
        <dbReference type="Pfam" id="PF23653"/>
    </source>
</evidence>
<dbReference type="Proteomes" id="UP000501802">
    <property type="component" value="Chromosome"/>
</dbReference>
<dbReference type="AlphaFoldDB" id="A0A6G9AKU6"/>
<protein>
    <recommendedName>
        <fullName evidence="1">site-specific DNA-methyltransferase (adenine-specific)</fullName>
        <ecNumber evidence="1">2.1.1.72</ecNumber>
    </recommendedName>
</protein>
<dbReference type="KEGG" id="spib:G8759_10175"/>
<proteinExistence type="predicted"/>
<dbReference type="InterPro" id="IPR055573">
    <property type="entry name" value="DUF7149"/>
</dbReference>
<dbReference type="PANTHER" id="PTHR33841">
    <property type="entry name" value="DNA METHYLTRANSFERASE YEEA-RELATED"/>
    <property type="match status" value="1"/>
</dbReference>
<reference evidence="9 10" key="1">
    <citation type="submission" date="2020-03" db="EMBL/GenBank/DDBJ databases">
        <authorList>
            <person name="Kim M.K."/>
        </authorList>
    </citation>
    <scope>NUCLEOTIDE SEQUENCE [LARGE SCALE GENOMIC DNA]</scope>
    <source>
        <strain evidence="9 10">BT328</strain>
    </source>
</reference>
<dbReference type="InterPro" id="IPR011639">
    <property type="entry name" value="MethylTrfase_TaqI-like_dom"/>
</dbReference>
<dbReference type="GO" id="GO:0006304">
    <property type="term" value="P:DNA modification"/>
    <property type="evidence" value="ECO:0007669"/>
    <property type="project" value="InterPro"/>
</dbReference>
<dbReference type="PANTHER" id="PTHR33841:SF1">
    <property type="entry name" value="DNA METHYLTRANSFERASE A"/>
    <property type="match status" value="1"/>
</dbReference>
<dbReference type="InterPro" id="IPR050953">
    <property type="entry name" value="N4_N6_ade-DNA_methylase"/>
</dbReference>
<comment type="catalytic activity">
    <reaction evidence="5">
        <text>a 2'-deoxyadenosine in DNA + S-adenosyl-L-methionine = an N(6)-methyl-2'-deoxyadenosine in DNA + S-adenosyl-L-homocysteine + H(+)</text>
        <dbReference type="Rhea" id="RHEA:15197"/>
        <dbReference type="Rhea" id="RHEA-COMP:12418"/>
        <dbReference type="Rhea" id="RHEA-COMP:12419"/>
        <dbReference type="ChEBI" id="CHEBI:15378"/>
        <dbReference type="ChEBI" id="CHEBI:57856"/>
        <dbReference type="ChEBI" id="CHEBI:59789"/>
        <dbReference type="ChEBI" id="CHEBI:90615"/>
        <dbReference type="ChEBI" id="CHEBI:90616"/>
        <dbReference type="EC" id="2.1.1.72"/>
    </reaction>
</comment>
<evidence type="ECO:0000313" key="9">
    <source>
        <dbReference type="EMBL" id="QIP12964.1"/>
    </source>
</evidence>
<dbReference type="Pfam" id="PF25120">
    <property type="entry name" value="DUF7814"/>
    <property type="match status" value="1"/>
</dbReference>
<keyword evidence="4" id="KW-0949">S-adenosyl-L-methionine</keyword>
<dbReference type="PRINTS" id="PR00507">
    <property type="entry name" value="N12N6MTFRASE"/>
</dbReference>
<evidence type="ECO:0000259" key="8">
    <source>
        <dbReference type="Pfam" id="PF25120"/>
    </source>
</evidence>